<dbReference type="EMBL" id="OY726397">
    <property type="protein sequence ID" value="CAJ1501604.1"/>
    <property type="molecule type" value="Genomic_DNA"/>
</dbReference>
<organism evidence="4 5">
    <name type="scientific">[Mycobacterium] burgundiense</name>
    <dbReference type="NCBI Taxonomy" id="3064286"/>
    <lineage>
        <taxon>Bacteria</taxon>
        <taxon>Bacillati</taxon>
        <taxon>Actinomycetota</taxon>
        <taxon>Actinomycetes</taxon>
        <taxon>Mycobacteriales</taxon>
        <taxon>Mycobacteriaceae</taxon>
        <taxon>Mycolicibacterium</taxon>
    </lineage>
</organism>
<accession>A0ABM9LMS4</accession>
<evidence type="ECO:0000256" key="2">
    <source>
        <dbReference type="SAM" id="Phobius"/>
    </source>
</evidence>
<keyword evidence="2" id="KW-0472">Membrane</keyword>
<dbReference type="Proteomes" id="UP001190465">
    <property type="component" value="Chromosome"/>
</dbReference>
<feature type="domain" description="PE-PPE" evidence="3">
    <location>
        <begin position="88"/>
        <end position="310"/>
    </location>
</feature>
<feature type="region of interest" description="Disordered" evidence="1">
    <location>
        <begin position="349"/>
        <end position="463"/>
    </location>
</feature>
<reference evidence="4 5" key="1">
    <citation type="submission" date="2023-08" db="EMBL/GenBank/DDBJ databases">
        <authorList>
            <person name="Folkvardsen B D."/>
            <person name="Norman A."/>
        </authorList>
    </citation>
    <scope>NUCLEOTIDE SEQUENCE [LARGE SCALE GENOMIC DNA]</scope>
    <source>
        <strain evidence="4 5">Mu0053</strain>
    </source>
</reference>
<dbReference type="RefSeq" id="WP_308482151.1">
    <property type="nucleotide sequence ID" value="NZ_OY726397.1"/>
</dbReference>
<evidence type="ECO:0000256" key="1">
    <source>
        <dbReference type="SAM" id="MobiDB-lite"/>
    </source>
</evidence>
<feature type="transmembrane region" description="Helical" evidence="2">
    <location>
        <begin position="20"/>
        <end position="41"/>
    </location>
</feature>
<proteinExistence type="predicted"/>
<evidence type="ECO:0000313" key="4">
    <source>
        <dbReference type="EMBL" id="CAJ1501604.1"/>
    </source>
</evidence>
<feature type="compositionally biased region" description="Acidic residues" evidence="1">
    <location>
        <begin position="454"/>
        <end position="463"/>
    </location>
</feature>
<evidence type="ECO:0000259" key="3">
    <source>
        <dbReference type="Pfam" id="PF08237"/>
    </source>
</evidence>
<keyword evidence="5" id="KW-1185">Reference proteome</keyword>
<feature type="compositionally biased region" description="Low complexity" evidence="1">
    <location>
        <begin position="421"/>
        <end position="432"/>
    </location>
</feature>
<keyword evidence="2" id="KW-0812">Transmembrane</keyword>
<keyword evidence="2" id="KW-1133">Transmembrane helix</keyword>
<dbReference type="Pfam" id="PF08237">
    <property type="entry name" value="PE-PPE"/>
    <property type="match status" value="1"/>
</dbReference>
<gene>
    <name evidence="4" type="ORF">MU0053_001969</name>
</gene>
<name>A0ABM9LMS4_9MYCO</name>
<feature type="compositionally biased region" description="Polar residues" evidence="1">
    <location>
        <begin position="352"/>
        <end position="368"/>
    </location>
</feature>
<protein>
    <submittedName>
        <fullName evidence="4">PE-PPE domain-containing protein</fullName>
    </submittedName>
</protein>
<sequence length="463" mass="48771">MGKAQGRHRAQRTRRWSAGASASAVGVAGVAAVGAAVVGLAPTLATSPELLAKAYYLRGTDIGDEPTDAEYETFMDRVFSGTGTPAPGDGLQKIEYNAGFWPVSRGGLDDLKWDASVAQGAALLDQEQIGSGDVVFAFSQGAVAASKYKGAHPEGTGATFILVENPNRPNGGVLSRFAGLKIPILDVTFSGATPDNGDETIDIARQYSGWSDFPTYPLNLLATANAVLGIAYLHGPTQRVADLEAQLAAIPKEGEPGYDPDYHQQHGNTTYYLIRTERLPLLMPFNGIVPEPILVAANEPLRVLVEAGYDRTDYSAPTRAKLIPKLNPIELTRDLADATAAGIAKGLDSAGVSASNEAPAQTSPTTAAESKIELRQRLTAADSEAPESTRDDRRQSRRAALSQFVAGNRPDTAGTAHRPGAALKKALKAVVPKTKRKTESTAAPKAETASDDKPDNDESSAPD</sequence>
<evidence type="ECO:0000313" key="5">
    <source>
        <dbReference type="Proteomes" id="UP001190465"/>
    </source>
</evidence>
<dbReference type="InterPro" id="IPR013228">
    <property type="entry name" value="PE-PPE_C"/>
</dbReference>